<feature type="compositionally biased region" description="Low complexity" evidence="1">
    <location>
        <begin position="38"/>
        <end position="50"/>
    </location>
</feature>
<feature type="compositionally biased region" description="Polar residues" evidence="1">
    <location>
        <begin position="1"/>
        <end position="12"/>
    </location>
</feature>
<feature type="compositionally biased region" description="Low complexity" evidence="1">
    <location>
        <begin position="16"/>
        <end position="31"/>
    </location>
</feature>
<evidence type="ECO:0000259" key="3">
    <source>
        <dbReference type="Pfam" id="PF05170"/>
    </source>
</evidence>
<dbReference type="InterPro" id="IPR007844">
    <property type="entry name" value="AsmA"/>
</dbReference>
<proteinExistence type="predicted"/>
<organism evidence="4 5">
    <name type="scientific">Marimonas arenosa</name>
    <dbReference type="NCBI Taxonomy" id="1795305"/>
    <lineage>
        <taxon>Bacteria</taxon>
        <taxon>Pseudomonadati</taxon>
        <taxon>Pseudomonadota</taxon>
        <taxon>Alphaproteobacteria</taxon>
        <taxon>Rhodobacterales</taxon>
        <taxon>Paracoccaceae</taxon>
        <taxon>Marimonas</taxon>
    </lineage>
</organism>
<gene>
    <name evidence="4" type="ORF">NO357_03890</name>
</gene>
<dbReference type="EMBL" id="JANHAX010000001">
    <property type="protein sequence ID" value="MDQ2089041.1"/>
    <property type="molecule type" value="Genomic_DNA"/>
</dbReference>
<evidence type="ECO:0000256" key="2">
    <source>
        <dbReference type="SAM" id="Phobius"/>
    </source>
</evidence>
<keyword evidence="2" id="KW-0472">Membrane</keyword>
<comment type="caution">
    <text evidence="4">The sequence shown here is derived from an EMBL/GenBank/DDBJ whole genome shotgun (WGS) entry which is preliminary data.</text>
</comment>
<keyword evidence="5" id="KW-1185">Reference proteome</keyword>
<evidence type="ECO:0000313" key="4">
    <source>
        <dbReference type="EMBL" id="MDQ2089041.1"/>
    </source>
</evidence>
<sequence>MSDNTQDSSGTETAEAVAMADDAAAPAVDAPGPDDPDQGGAAADAVPAVDRSARRRGRRVGLVALLALAVVAVVVAVAGFAVIGRPLSAPEWLRDRIEAQVNRQLEAVRIGLGQVTLVVEEGWHPRVQLHDIKIDDADGRPLLTLADAEGTLALRPLLRGQLQPARIWLTGAQLVLRRDVTGEVELSFGDTGLTQREAASFVQLIEEADRALVTPALSALRQVSADGLTLRYEDARAQRAWTVDGGRIDMIRTGDDLALRGDFALLSGGSSAATVEMSYQSRIGSPAAGFGISFADVASEDIAAQSAALLWLDVLRAPISGALRGSTDETGQLGPLSATLQIGEGVLQPTDETKPIPFRSARSYFTYSPYSQSMQFDELSVDSAWGKLRAEGRVVMGAMKNGLPQEFTGQMRVTEISANPQDLYAEPIRLSDATADMRLRLDPFELALGQLTLRDGPRRLVLDGTLNARATGWDLSLSGRLNRLDPERLLQLWPESVVPRTRDWLDRNLLGGEMTNVQLGLKSEPDAKPDVYLGWEFRDLETVFMKSMPPIRGGRGHASLFRNTLTIIADAGRVQADQGGALDISGTVFSIPDVREKFAPAFTELKSRSTITAALSLLDREPFRFISKAGQTVTLADGIAEVNGRADFLLKKDLPAEEVRFEARAALSNVRSETLVPGRVLAAASLEAFADPTELRISGAGRLGQVPVEGVFVAPLGKERSGRSRIDGTVELSQRFVEEFRLGLPKGSVSGSTRGTLGIDLRRGERPAFTLSSDLAGLALRVPQIGWAIAEKTRGTLEVAGRLGDPVEVSRLALTAPGLRTTGRIDLGPGGRFIAARFDRLRAGNWLDAPVTLVGRGVGEAPEVVVSGGTVDLSKTEIGEGTGSGGTQGGGPMNVTLDLLKISEGISLTRFKGNFTTARGMDGRFSALVNGGAPVEGRVVPQNGRSAFEITSDRAGGVFKSAGLFPNARGGSLKLVLAPGKGKGVYEGQLTAKNVWLRNAPAMAALLNAISVVGLLEQLTGSGILFGEVDARFRLTPKQAIIARSSAVGASMGISMDGYYDLETGAMNMQGVVSPFYLVNAVGAVLTRKGEGLIGFNYTLRGTAENPRVSVNPLSLLTPGLFREIFRRPPPKLTQ</sequence>
<dbReference type="AlphaFoldDB" id="A0AAE3W9E9"/>
<protein>
    <submittedName>
        <fullName evidence="4">AsmA family protein</fullName>
    </submittedName>
</protein>
<reference evidence="4" key="1">
    <citation type="submission" date="2022-07" db="EMBL/GenBank/DDBJ databases">
        <authorList>
            <person name="Otstavnykh N."/>
            <person name="Isaeva M."/>
            <person name="Bystritskaya E."/>
        </authorList>
    </citation>
    <scope>NUCLEOTIDE SEQUENCE</scope>
    <source>
        <strain evidence="4">KCTC 52189</strain>
    </source>
</reference>
<feature type="transmembrane region" description="Helical" evidence="2">
    <location>
        <begin position="60"/>
        <end position="83"/>
    </location>
</feature>
<keyword evidence="2" id="KW-0812">Transmembrane</keyword>
<keyword evidence="2" id="KW-1133">Transmembrane helix</keyword>
<feature type="region of interest" description="Disordered" evidence="1">
    <location>
        <begin position="1"/>
        <end position="50"/>
    </location>
</feature>
<dbReference type="Pfam" id="PF05170">
    <property type="entry name" value="AsmA"/>
    <property type="match status" value="1"/>
</dbReference>
<evidence type="ECO:0000313" key="5">
    <source>
        <dbReference type="Proteomes" id="UP001226762"/>
    </source>
</evidence>
<evidence type="ECO:0000256" key="1">
    <source>
        <dbReference type="SAM" id="MobiDB-lite"/>
    </source>
</evidence>
<accession>A0AAE3W9E9</accession>
<feature type="domain" description="AsmA" evidence="3">
    <location>
        <begin position="62"/>
        <end position="188"/>
    </location>
</feature>
<reference evidence="4" key="2">
    <citation type="submission" date="2023-02" db="EMBL/GenBank/DDBJ databases">
        <title>'Rhodoalgimonas zhirmunskyi' gen. nov., isolated from a red alga.</title>
        <authorList>
            <person name="Nedashkovskaya O.I."/>
            <person name="Otstavnykh N.Y."/>
            <person name="Bystritskaya E.P."/>
            <person name="Balabanova L.A."/>
            <person name="Isaeva M.P."/>
        </authorList>
    </citation>
    <scope>NUCLEOTIDE SEQUENCE</scope>
    <source>
        <strain evidence="4">KCTC 52189</strain>
    </source>
</reference>
<dbReference type="RefSeq" id="WP_306734294.1">
    <property type="nucleotide sequence ID" value="NZ_JANHAX010000001.1"/>
</dbReference>
<name>A0AAE3W9E9_9RHOB</name>
<dbReference type="Proteomes" id="UP001226762">
    <property type="component" value="Unassembled WGS sequence"/>
</dbReference>